<dbReference type="GO" id="GO:0047952">
    <property type="term" value="F:glycerol-3-phosphate dehydrogenase [NAD(P)+] activity"/>
    <property type="evidence" value="ECO:0007669"/>
    <property type="project" value="UniProtKB-UniRule"/>
</dbReference>
<evidence type="ECO:0000256" key="14">
    <source>
        <dbReference type="PIRSR" id="PIRSR000114-1"/>
    </source>
</evidence>
<feature type="binding site" evidence="13">
    <location>
        <position position="79"/>
    </location>
    <ligand>
        <name>NADPH</name>
        <dbReference type="ChEBI" id="CHEBI:57783"/>
    </ligand>
</feature>
<dbReference type="InterPro" id="IPR006168">
    <property type="entry name" value="G3P_DH_NAD-dep"/>
</dbReference>
<name>A0ABD7MSG3_CORUL</name>
<feature type="binding site" evidence="16">
    <location>
        <position position="302"/>
    </location>
    <ligand>
        <name>NAD(+)</name>
        <dbReference type="ChEBI" id="CHEBI:57540"/>
    </ligand>
</feature>
<keyword evidence="13" id="KW-0547">Nucleotide-binding</keyword>
<dbReference type="GO" id="GO:0000166">
    <property type="term" value="F:nucleotide binding"/>
    <property type="evidence" value="ECO:0007669"/>
    <property type="project" value="UniProtKB-KW"/>
</dbReference>
<dbReference type="SUPFAM" id="SSF51735">
    <property type="entry name" value="NAD(P)-binding Rossmann-fold domains"/>
    <property type="match status" value="1"/>
</dbReference>
<dbReference type="PANTHER" id="PTHR11728">
    <property type="entry name" value="GLYCEROL-3-PHOSPHATE DEHYDROGENASE"/>
    <property type="match status" value="1"/>
</dbReference>
<feature type="binding site" evidence="13">
    <location>
        <position position="238"/>
    </location>
    <ligand>
        <name>sn-glycerol 3-phosphate</name>
        <dbReference type="ChEBI" id="CHEBI:57597"/>
    </ligand>
</feature>
<keyword evidence="7 13" id="KW-0594">Phospholipid biosynthesis</keyword>
<dbReference type="Pfam" id="PF01210">
    <property type="entry name" value="NAD_Gly3P_dh_N"/>
    <property type="match status" value="1"/>
</dbReference>
<evidence type="ECO:0000256" key="5">
    <source>
        <dbReference type="ARBA" id="ARBA00023027"/>
    </source>
</evidence>
<evidence type="ECO:0000256" key="6">
    <source>
        <dbReference type="ARBA" id="ARBA00023098"/>
    </source>
</evidence>
<feature type="binding site" evidence="13">
    <location>
        <position position="187"/>
    </location>
    <ligand>
        <name>NADPH</name>
        <dbReference type="ChEBI" id="CHEBI:57783"/>
    </ligand>
</feature>
<dbReference type="InterPro" id="IPR006109">
    <property type="entry name" value="G3P_DH_NAD-dep_C"/>
</dbReference>
<dbReference type="Proteomes" id="UP000248741">
    <property type="component" value="Chromosome 1"/>
</dbReference>
<keyword evidence="2 13" id="KW-0444">Lipid biosynthesis</keyword>
<keyword evidence="6 13" id="KW-0443">Lipid metabolism</keyword>
<feature type="binding site" evidence="13">
    <location>
        <position position="329"/>
    </location>
    <ligand>
        <name>NADPH</name>
        <dbReference type="ChEBI" id="CHEBI:57783"/>
    </ligand>
</feature>
<keyword evidence="3 13" id="KW-0521">NADP</keyword>
<feature type="binding site" evidence="16">
    <location>
        <position position="187"/>
    </location>
    <ligand>
        <name>NAD(+)</name>
        <dbReference type="ChEBI" id="CHEBI:57540"/>
    </ligand>
</feature>
<feature type="binding site" evidence="13">
    <location>
        <position position="153"/>
    </location>
    <ligand>
        <name>NADPH</name>
        <dbReference type="ChEBI" id="CHEBI:57783"/>
    </ligand>
</feature>
<dbReference type="GO" id="GO:0006650">
    <property type="term" value="P:glycerophospholipid metabolic process"/>
    <property type="evidence" value="ECO:0007669"/>
    <property type="project" value="UniProtKB-UniRule"/>
</dbReference>
<keyword evidence="8 13" id="KW-1208">Phospholipid metabolism</keyword>
<evidence type="ECO:0000256" key="8">
    <source>
        <dbReference type="ARBA" id="ARBA00023264"/>
    </source>
</evidence>
<comment type="similarity">
    <text evidence="1 13 17">Belongs to the NAD-dependent glycerol-3-phosphate dehydrogenase family.</text>
</comment>
<feature type="active site" description="Proton acceptor" evidence="13 14">
    <location>
        <position position="238"/>
    </location>
</feature>
<feature type="binding site" evidence="13">
    <location>
        <position position="96"/>
    </location>
    <ligand>
        <name>NADPH</name>
        <dbReference type="ChEBI" id="CHEBI:57783"/>
    </ligand>
</feature>
<dbReference type="InterPro" id="IPR013328">
    <property type="entry name" value="6PGD_dom2"/>
</dbReference>
<dbReference type="AlphaFoldDB" id="A0ABD7MSG3"/>
<dbReference type="SUPFAM" id="SSF48179">
    <property type="entry name" value="6-phosphogluconate dehydrogenase C-terminal domain-like"/>
    <property type="match status" value="1"/>
</dbReference>
<dbReference type="Gene3D" id="3.40.50.720">
    <property type="entry name" value="NAD(P)-binding Rossmann-like Domain"/>
    <property type="match status" value="1"/>
</dbReference>
<keyword evidence="13" id="KW-0963">Cytoplasm</keyword>
<comment type="caution">
    <text evidence="13">Lacks conserved residue(s) required for the propagation of feature annotation.</text>
</comment>
<dbReference type="InterPro" id="IPR036291">
    <property type="entry name" value="NAD(P)-bd_dom_sf"/>
</dbReference>
<dbReference type="Gene3D" id="1.10.1040.10">
    <property type="entry name" value="N-(1-d-carboxylethyl)-l-norvaline Dehydrogenase, domain 2"/>
    <property type="match status" value="1"/>
</dbReference>
<evidence type="ECO:0000256" key="13">
    <source>
        <dbReference type="HAMAP-Rule" id="MF_00394"/>
    </source>
</evidence>
<proteinExistence type="inferred from homology"/>
<evidence type="ECO:0000256" key="4">
    <source>
        <dbReference type="ARBA" id="ARBA00023002"/>
    </source>
</evidence>
<reference evidence="20 21" key="1">
    <citation type="submission" date="2018-06" db="EMBL/GenBank/DDBJ databases">
        <authorList>
            <consortium name="Pathogen Informatics"/>
            <person name="Doyle S."/>
        </authorList>
    </citation>
    <scope>NUCLEOTIDE SEQUENCE [LARGE SCALE GENOMIC DNA]</scope>
    <source>
        <strain evidence="20 21">NCTC7908</strain>
    </source>
</reference>
<evidence type="ECO:0000313" key="20">
    <source>
        <dbReference type="EMBL" id="SQG50810.1"/>
    </source>
</evidence>
<keyword evidence="5 13" id="KW-0520">NAD</keyword>
<feature type="binding site" evidence="13">
    <location>
        <position position="58"/>
    </location>
    <ligand>
        <name>NADPH</name>
        <dbReference type="ChEBI" id="CHEBI:57783"/>
    </ligand>
</feature>
<feature type="domain" description="Glycerol-3-phosphate dehydrogenase NAD-dependent N-terminal" evidence="18">
    <location>
        <begin position="50"/>
        <end position="207"/>
    </location>
</feature>
<feature type="binding site" evidence="16">
    <location>
        <begin position="55"/>
        <end position="60"/>
    </location>
    <ligand>
        <name>NAD(+)</name>
        <dbReference type="ChEBI" id="CHEBI:57540"/>
    </ligand>
</feature>
<dbReference type="PIRSF" id="PIRSF000114">
    <property type="entry name" value="Glycerol-3-P_dh"/>
    <property type="match status" value="1"/>
</dbReference>
<dbReference type="GO" id="GO:0046167">
    <property type="term" value="P:glycerol-3-phosphate biosynthetic process"/>
    <property type="evidence" value="ECO:0007669"/>
    <property type="project" value="UniProtKB-UniRule"/>
</dbReference>
<feature type="binding site" evidence="13">
    <location>
        <position position="302"/>
    </location>
    <ligand>
        <name>sn-glycerol 3-phosphate</name>
        <dbReference type="ChEBI" id="CHEBI:57597"/>
    </ligand>
</feature>
<feature type="domain" description="Glycerol-3-phosphate dehydrogenase NAD-dependent C-terminal" evidence="19">
    <location>
        <begin position="227"/>
        <end position="368"/>
    </location>
</feature>
<feature type="binding site" evidence="13">
    <location>
        <position position="59"/>
    </location>
    <ligand>
        <name>NADPH</name>
        <dbReference type="ChEBI" id="CHEBI:57783"/>
    </ligand>
</feature>
<keyword evidence="4 13" id="KW-0560">Oxidoreductase</keyword>
<evidence type="ECO:0000256" key="15">
    <source>
        <dbReference type="PIRSR" id="PIRSR000114-2"/>
    </source>
</evidence>
<sequence>MAGTRHNREPKANKVAISMYIDVSEVKQSARIVAAALKCPIVQPEEYAVKVAVMGAGSWGTTLAKVFADAGCDVRLWARRSEVAAEINQQHTNNRYLSGIVLPEALRATDNPAQALEDSDIVVLGVPSQTLRDNLSEWAAAIPQTAILVSLAKGIEKDTFERMSQVIAEVAGTPDTQIAVLSGPNLAREIAEEQPAATVIACTDEANAQKVQAALSAPYFRPYTNTDVIGCEIGGACKNVIALACGMAAGRGLGENTVATVITRGLAEITRLGTAMGADPRTFAGLAGLGDLVATCSSPLSRNRTFGARLGEGKTLEDAKAATNGQVAEGVISSMSISRLAEIHEVDMPITRAVYGVCHMGASVHDMVAALMGRTKKSE</sequence>
<feature type="binding site" evidence="15">
    <location>
        <position position="153"/>
    </location>
    <ligand>
        <name>substrate</name>
    </ligand>
</feature>
<feature type="binding site" evidence="15">
    <location>
        <begin position="302"/>
        <end position="303"/>
    </location>
    <ligand>
        <name>substrate</name>
    </ligand>
</feature>
<dbReference type="EMBL" id="LS483400">
    <property type="protein sequence ID" value="SQG50810.1"/>
    <property type="molecule type" value="Genomic_DNA"/>
</dbReference>
<evidence type="ECO:0000259" key="18">
    <source>
        <dbReference type="Pfam" id="PF01210"/>
    </source>
</evidence>
<feature type="binding site" evidence="13">
    <location>
        <position position="303"/>
    </location>
    <ligand>
        <name>sn-glycerol 3-phosphate</name>
        <dbReference type="ChEBI" id="CHEBI:57597"/>
    </ligand>
</feature>
<comment type="catalytic activity">
    <reaction evidence="13">
        <text>sn-glycerol 3-phosphate + NAD(+) = dihydroxyacetone phosphate + NADH + H(+)</text>
        <dbReference type="Rhea" id="RHEA:11092"/>
        <dbReference type="ChEBI" id="CHEBI:15378"/>
        <dbReference type="ChEBI" id="CHEBI:57540"/>
        <dbReference type="ChEBI" id="CHEBI:57597"/>
        <dbReference type="ChEBI" id="CHEBI:57642"/>
        <dbReference type="ChEBI" id="CHEBI:57945"/>
        <dbReference type="EC" id="1.1.1.94"/>
    </reaction>
</comment>
<organism evidence="20 21">
    <name type="scientific">Corynebacterium ulcerans</name>
    <dbReference type="NCBI Taxonomy" id="65058"/>
    <lineage>
        <taxon>Bacteria</taxon>
        <taxon>Bacillati</taxon>
        <taxon>Actinomycetota</taxon>
        <taxon>Actinomycetes</taxon>
        <taxon>Mycobacteriales</taxon>
        <taxon>Corynebacteriaceae</taxon>
        <taxon>Corynebacterium</taxon>
    </lineage>
</organism>
<dbReference type="PROSITE" id="PS00957">
    <property type="entry name" value="NAD_G3PDH"/>
    <property type="match status" value="1"/>
</dbReference>
<protein>
    <recommendedName>
        <fullName evidence="11 13">Glycerol-3-phosphate dehydrogenase [NAD(P)+]</fullName>
        <ecNumber evidence="10 13">1.1.1.94</ecNumber>
    </recommendedName>
    <alternativeName>
        <fullName evidence="13">NAD(P)(+)-dependent glycerol-3-phosphate dehydrogenase</fullName>
    </alternativeName>
    <alternativeName>
        <fullName evidence="12 13">NAD(P)H-dependent dihydroxyacetone-phosphate reductase</fullName>
    </alternativeName>
</protein>
<evidence type="ECO:0000256" key="17">
    <source>
        <dbReference type="RuleBase" id="RU000437"/>
    </source>
</evidence>
<accession>A0ABD7MSG3</accession>
<dbReference type="EC" id="1.1.1.94" evidence="10 13"/>
<feature type="binding site" evidence="13">
    <location>
        <position position="327"/>
    </location>
    <ligand>
        <name>NADPH</name>
        <dbReference type="ChEBI" id="CHEBI:57783"/>
    </ligand>
</feature>
<dbReference type="FunFam" id="1.10.1040.10:FF:000001">
    <property type="entry name" value="Glycerol-3-phosphate dehydrogenase [NAD(P)+]"/>
    <property type="match status" value="1"/>
</dbReference>
<evidence type="ECO:0000256" key="2">
    <source>
        <dbReference type="ARBA" id="ARBA00022516"/>
    </source>
</evidence>
<feature type="binding site" evidence="13">
    <location>
        <position position="80"/>
    </location>
    <ligand>
        <name>NADPH</name>
        <dbReference type="ChEBI" id="CHEBI:57783"/>
    </ligand>
</feature>
<evidence type="ECO:0000256" key="9">
    <source>
        <dbReference type="ARBA" id="ARBA00052716"/>
    </source>
</evidence>
<dbReference type="PANTHER" id="PTHR11728:SF1">
    <property type="entry name" value="GLYCEROL-3-PHOSPHATE DEHYDROGENASE [NAD(+)] 2, CHLOROPLASTIC"/>
    <property type="match status" value="1"/>
</dbReference>
<evidence type="ECO:0000313" key="21">
    <source>
        <dbReference type="Proteomes" id="UP000248741"/>
    </source>
</evidence>
<dbReference type="FunFam" id="3.40.50.720:FF:000019">
    <property type="entry name" value="Glycerol-3-phosphate dehydrogenase [NAD(P)+]"/>
    <property type="match status" value="1"/>
</dbReference>
<evidence type="ECO:0000256" key="3">
    <source>
        <dbReference type="ARBA" id="ARBA00022857"/>
    </source>
</evidence>
<feature type="binding site" evidence="13">
    <location>
        <position position="153"/>
    </location>
    <ligand>
        <name>sn-glycerol 3-phosphate</name>
        <dbReference type="ChEBI" id="CHEBI:57597"/>
    </ligand>
</feature>
<evidence type="ECO:0000256" key="1">
    <source>
        <dbReference type="ARBA" id="ARBA00011009"/>
    </source>
</evidence>
<feature type="binding site" evidence="13">
    <location>
        <position position="301"/>
    </location>
    <ligand>
        <name>sn-glycerol 3-phosphate</name>
        <dbReference type="ChEBI" id="CHEBI:57597"/>
    </ligand>
</feature>
<feature type="binding site" evidence="13">
    <location>
        <position position="302"/>
    </location>
    <ligand>
        <name>NADPH</name>
        <dbReference type="ChEBI" id="CHEBI:57783"/>
    </ligand>
</feature>
<dbReference type="Pfam" id="PF07479">
    <property type="entry name" value="NAD_Gly3P_dh_C"/>
    <property type="match status" value="1"/>
</dbReference>
<dbReference type="InterPro" id="IPR008927">
    <property type="entry name" value="6-PGluconate_DH-like_C_sf"/>
</dbReference>
<dbReference type="GO" id="GO:0005737">
    <property type="term" value="C:cytoplasm"/>
    <property type="evidence" value="ECO:0007669"/>
    <property type="project" value="UniProtKB-SubCell"/>
</dbReference>
<evidence type="ECO:0000256" key="11">
    <source>
        <dbReference type="ARBA" id="ARBA00069372"/>
    </source>
</evidence>
<evidence type="ECO:0000256" key="10">
    <source>
        <dbReference type="ARBA" id="ARBA00066687"/>
    </source>
</evidence>
<evidence type="ECO:0000259" key="19">
    <source>
        <dbReference type="Pfam" id="PF07479"/>
    </source>
</evidence>
<comment type="function">
    <text evidence="13">Catalyzes the reduction of the glycolytic intermediate dihydroxyacetone phosphate (DHAP) to sn-glycerol 3-phosphate (G3P), the key precursor for phospholipid synthesis.</text>
</comment>
<comment type="subcellular location">
    <subcellularLocation>
        <location evidence="13">Cytoplasm</location>
    </subcellularLocation>
</comment>
<comment type="pathway">
    <text evidence="13">Membrane lipid metabolism; glycerophospholipid metabolism.</text>
</comment>
<dbReference type="PRINTS" id="PR00077">
    <property type="entry name" value="GPDHDRGNASE"/>
</dbReference>
<comment type="catalytic activity">
    <reaction evidence="9">
        <text>sn-glycerol 3-phosphate + NADP(+) = dihydroxyacetone phosphate + NADPH + H(+)</text>
        <dbReference type="Rhea" id="RHEA:11096"/>
        <dbReference type="ChEBI" id="CHEBI:15378"/>
        <dbReference type="ChEBI" id="CHEBI:57597"/>
        <dbReference type="ChEBI" id="CHEBI:57642"/>
        <dbReference type="ChEBI" id="CHEBI:57783"/>
        <dbReference type="ChEBI" id="CHEBI:58349"/>
        <dbReference type="EC" id="1.1.1.94"/>
    </reaction>
    <physiologicalReaction direction="right-to-left" evidence="9">
        <dbReference type="Rhea" id="RHEA:11098"/>
    </physiologicalReaction>
</comment>
<dbReference type="NCBIfam" id="NF000942">
    <property type="entry name" value="PRK00094.1-4"/>
    <property type="match status" value="1"/>
</dbReference>
<feature type="binding site" evidence="13">
    <location>
        <position position="291"/>
    </location>
    <ligand>
        <name>sn-glycerol 3-phosphate</name>
        <dbReference type="ChEBI" id="CHEBI:57597"/>
    </ligand>
</feature>
<dbReference type="HAMAP" id="MF_00394">
    <property type="entry name" value="NAD_Glyc3P_dehydrog"/>
    <property type="match status" value="1"/>
</dbReference>
<dbReference type="NCBIfam" id="NF000940">
    <property type="entry name" value="PRK00094.1-2"/>
    <property type="match status" value="1"/>
</dbReference>
<evidence type="ECO:0000256" key="16">
    <source>
        <dbReference type="PIRSR" id="PIRSR000114-3"/>
    </source>
</evidence>
<gene>
    <name evidence="13 20" type="primary">gpsA</name>
    <name evidence="20" type="ORF">NCTC7908_00884</name>
</gene>
<dbReference type="InterPro" id="IPR011128">
    <property type="entry name" value="G3P_DH_NAD-dep_N"/>
</dbReference>
<dbReference type="GO" id="GO:0008654">
    <property type="term" value="P:phospholipid biosynthetic process"/>
    <property type="evidence" value="ECO:0007669"/>
    <property type="project" value="UniProtKB-KW"/>
</dbReference>
<feature type="binding site" evidence="13">
    <location>
        <position position="183"/>
    </location>
    <ligand>
        <name>sn-glycerol 3-phosphate</name>
        <dbReference type="ChEBI" id="CHEBI:57597"/>
    </ligand>
</feature>
<evidence type="ECO:0000256" key="12">
    <source>
        <dbReference type="ARBA" id="ARBA00080511"/>
    </source>
</evidence>
<evidence type="ECO:0000256" key="7">
    <source>
        <dbReference type="ARBA" id="ARBA00023209"/>
    </source>
</evidence>